<dbReference type="GO" id="GO:0005509">
    <property type="term" value="F:calcium ion binding"/>
    <property type="evidence" value="ECO:0007669"/>
    <property type="project" value="InterPro"/>
</dbReference>
<evidence type="ECO:0000256" key="12">
    <source>
        <dbReference type="SAM" id="MobiDB-lite"/>
    </source>
</evidence>
<dbReference type="PANTHER" id="PTHR46332:SF4">
    <property type="entry name" value="ASPARTATE BETA-HYDROXYLASE DOMAIN-CONTAINING 1"/>
    <property type="match status" value="1"/>
</dbReference>
<dbReference type="InterPro" id="IPR027443">
    <property type="entry name" value="IPNS-like_sf"/>
</dbReference>
<proteinExistence type="inferred from homology"/>
<keyword evidence="16" id="KW-1185">Reference proteome</keyword>
<dbReference type="PROSITE" id="PS00018">
    <property type="entry name" value="EF_HAND_1"/>
    <property type="match status" value="2"/>
</dbReference>
<evidence type="ECO:0000256" key="5">
    <source>
        <dbReference type="ARBA" id="ARBA00022837"/>
    </source>
</evidence>
<feature type="transmembrane region" description="Helical" evidence="13">
    <location>
        <begin position="20"/>
        <end position="37"/>
    </location>
</feature>
<dbReference type="GO" id="GO:0016020">
    <property type="term" value="C:membrane"/>
    <property type="evidence" value="ECO:0007669"/>
    <property type="project" value="UniProtKB-SubCell"/>
</dbReference>
<evidence type="ECO:0000256" key="2">
    <source>
        <dbReference type="ARBA" id="ARBA00007730"/>
    </source>
</evidence>
<dbReference type="CDD" id="cd00051">
    <property type="entry name" value="EFh"/>
    <property type="match status" value="2"/>
</dbReference>
<dbReference type="Proteomes" id="UP000281406">
    <property type="component" value="Unassembled WGS sequence"/>
</dbReference>
<evidence type="ECO:0000313" key="15">
    <source>
        <dbReference type="EMBL" id="ROL27936.1"/>
    </source>
</evidence>
<dbReference type="SMART" id="SM00054">
    <property type="entry name" value="EFh"/>
    <property type="match status" value="3"/>
</dbReference>
<comment type="caution">
    <text evidence="15">The sequence shown here is derived from an EMBL/GenBank/DDBJ whole genome shotgun (WGS) entry which is preliminary data.</text>
</comment>
<dbReference type="FunFam" id="1.10.238.10:FF:000069">
    <property type="entry name" value="calcium-binding protein 1 isoform X1"/>
    <property type="match status" value="1"/>
</dbReference>
<accession>A0A3N0Y231</accession>
<feature type="domain" description="EF-hand" evidence="14">
    <location>
        <begin position="512"/>
        <end position="547"/>
    </location>
</feature>
<dbReference type="InterPro" id="IPR002048">
    <property type="entry name" value="EF_hand_dom"/>
</dbReference>
<name>A0A3N0Y231_ANAGA</name>
<evidence type="ECO:0000256" key="4">
    <source>
        <dbReference type="ARBA" id="ARBA00022723"/>
    </source>
</evidence>
<dbReference type="PROSITE" id="PS50222">
    <property type="entry name" value="EF_HAND_2"/>
    <property type="match status" value="3"/>
</dbReference>
<dbReference type="SUPFAM" id="SSF51197">
    <property type="entry name" value="Clavaminate synthase-like"/>
    <property type="match status" value="1"/>
</dbReference>
<feature type="region of interest" description="Disordered" evidence="12">
    <location>
        <begin position="44"/>
        <end position="77"/>
    </location>
</feature>
<comment type="similarity">
    <text evidence="2">Belongs to the aspartyl/asparaginyl beta-hydroxylase family.</text>
</comment>
<keyword evidence="8 13" id="KW-1133">Transmembrane helix</keyword>
<dbReference type="Gene3D" id="1.10.238.10">
    <property type="entry name" value="EF-hand"/>
    <property type="match status" value="2"/>
</dbReference>
<keyword evidence="5" id="KW-0106">Calcium</keyword>
<sequence>MSWSLDLVPLPPCALLGGPPLSGLLWTVLLLFLWYCYRVGSDPPSHSGMLKSSSSRSSFSRSSSRSPVDPGHSVPKASAAITMESVEEEEGTESYLTPVLSHAPFPTDAAAGSRKLYRALQEYAKRYSWAGMGRIHKGLRNQARNNDRPSIQKPHLFYLPDVPSIPFFPRDAHRHDIEVLEASYPKILAEFQAVYQRGIDTKLGWSYQGPKGQTVFPLYTAGVCVASNCRACPCTYRTLLSLRTFIGSNSLGSAGFWLLGPGATLGGAYGPTNTRLRCHLGLQTPAQCELVVGGEPQCWSEGHCLLVDDSFLHTISHNGGAEDGPRVIFSVDLWHPNVAAAERQALDYIFAPEQPVKHTEDNILYMTGLLACVVNFDRVANNALDDCPANQERPLADEEIDELREAFAEFDKDKDGLISCKDLGNLMRTMGYMPTEMELLELSQNINMKLGGSVDFQDFVDLMAPKLLAETAGMIGLKELKDAFREFDIDGDGSITIEELKLAMLKLLGENTNRKEIEAVVREADNNGDGTVDFEETSNDSKCDQMRGQMNGLILNPDIMLRSRHLSENSQLTSCNYELYEDVNAFYKLESPNYRNYEAT</sequence>
<dbReference type="InterPro" id="IPR051821">
    <property type="entry name" value="Asp/Asn_beta-hydroxylase"/>
</dbReference>
<feature type="domain" description="EF-hand" evidence="14">
    <location>
        <begin position="475"/>
        <end position="510"/>
    </location>
</feature>
<organism evidence="15 16">
    <name type="scientific">Anabarilius grahami</name>
    <name type="common">Kanglang fish</name>
    <name type="synonym">Barilius grahami</name>
    <dbReference type="NCBI Taxonomy" id="495550"/>
    <lineage>
        <taxon>Eukaryota</taxon>
        <taxon>Metazoa</taxon>
        <taxon>Chordata</taxon>
        <taxon>Craniata</taxon>
        <taxon>Vertebrata</taxon>
        <taxon>Euteleostomi</taxon>
        <taxon>Actinopterygii</taxon>
        <taxon>Neopterygii</taxon>
        <taxon>Teleostei</taxon>
        <taxon>Ostariophysi</taxon>
        <taxon>Cypriniformes</taxon>
        <taxon>Xenocyprididae</taxon>
        <taxon>Xenocypridinae</taxon>
        <taxon>Xenocypridinae incertae sedis</taxon>
        <taxon>Anabarilius</taxon>
    </lineage>
</organism>
<dbReference type="Pfam" id="PF13499">
    <property type="entry name" value="EF-hand_7"/>
    <property type="match status" value="2"/>
</dbReference>
<dbReference type="InterPro" id="IPR018247">
    <property type="entry name" value="EF_Hand_1_Ca_BS"/>
</dbReference>
<dbReference type="SUPFAM" id="SSF47473">
    <property type="entry name" value="EF-hand"/>
    <property type="match status" value="1"/>
</dbReference>
<dbReference type="InterPro" id="IPR011992">
    <property type="entry name" value="EF-hand-dom_pair"/>
</dbReference>
<keyword evidence="6" id="KW-0223">Dioxygenase</keyword>
<dbReference type="OrthoDB" id="438431at2759"/>
<keyword evidence="9" id="KW-0560">Oxidoreductase</keyword>
<evidence type="ECO:0000256" key="6">
    <source>
        <dbReference type="ARBA" id="ARBA00022964"/>
    </source>
</evidence>
<evidence type="ECO:0000259" key="14">
    <source>
        <dbReference type="PROSITE" id="PS50222"/>
    </source>
</evidence>
<evidence type="ECO:0000256" key="8">
    <source>
        <dbReference type="ARBA" id="ARBA00022989"/>
    </source>
</evidence>
<dbReference type="Gene3D" id="2.60.120.330">
    <property type="entry name" value="B-lactam Antibiotic, Isopenicillin N Synthase, Chain"/>
    <property type="match status" value="1"/>
</dbReference>
<evidence type="ECO:0000313" key="16">
    <source>
        <dbReference type="Proteomes" id="UP000281406"/>
    </source>
</evidence>
<evidence type="ECO:0000256" key="1">
    <source>
        <dbReference type="ARBA" id="ARBA00004606"/>
    </source>
</evidence>
<evidence type="ECO:0000256" key="9">
    <source>
        <dbReference type="ARBA" id="ARBA00023002"/>
    </source>
</evidence>
<evidence type="ECO:0000256" key="7">
    <source>
        <dbReference type="ARBA" id="ARBA00022968"/>
    </source>
</evidence>
<evidence type="ECO:0000256" key="11">
    <source>
        <dbReference type="ARBA" id="ARBA00044182"/>
    </source>
</evidence>
<evidence type="ECO:0000256" key="10">
    <source>
        <dbReference type="ARBA" id="ARBA00023136"/>
    </source>
</evidence>
<dbReference type="FunFam" id="2.60.120.330:FF:000011">
    <property type="entry name" value="Aspartate beta-hydroxylase domain-containing protein 2"/>
    <property type="match status" value="1"/>
</dbReference>
<dbReference type="PANTHER" id="PTHR46332">
    <property type="entry name" value="ASPARTATE BETA-HYDROXYLASE DOMAIN-CONTAINING PROTEIN 2"/>
    <property type="match status" value="1"/>
</dbReference>
<protein>
    <recommendedName>
        <fullName evidence="11">Aspartate beta-hydroxylase domain-containing protein 2</fullName>
    </recommendedName>
</protein>
<keyword evidence="4" id="KW-0479">Metal-binding</keyword>
<keyword evidence="3 13" id="KW-0812">Transmembrane</keyword>
<keyword evidence="10 13" id="KW-0472">Membrane</keyword>
<evidence type="ECO:0000256" key="3">
    <source>
        <dbReference type="ARBA" id="ARBA00022692"/>
    </source>
</evidence>
<comment type="subcellular location">
    <subcellularLocation>
        <location evidence="1">Membrane</location>
        <topology evidence="1">Single-pass type II membrane protein</topology>
    </subcellularLocation>
</comment>
<dbReference type="Pfam" id="PF05118">
    <property type="entry name" value="Asp_Arg_Hydrox"/>
    <property type="match status" value="1"/>
</dbReference>
<dbReference type="AlphaFoldDB" id="A0A3N0Y231"/>
<dbReference type="EMBL" id="RJVU01053643">
    <property type="protein sequence ID" value="ROL27936.1"/>
    <property type="molecule type" value="Genomic_DNA"/>
</dbReference>
<dbReference type="GO" id="GO:0051213">
    <property type="term" value="F:dioxygenase activity"/>
    <property type="evidence" value="ECO:0007669"/>
    <property type="project" value="UniProtKB-KW"/>
</dbReference>
<gene>
    <name evidence="15" type="ORF">DPX16_11066</name>
</gene>
<evidence type="ECO:0000256" key="13">
    <source>
        <dbReference type="SAM" id="Phobius"/>
    </source>
</evidence>
<reference evidence="15 16" key="1">
    <citation type="submission" date="2018-10" db="EMBL/GenBank/DDBJ databases">
        <title>Genome assembly for a Yunnan-Guizhou Plateau 3E fish, Anabarilius grahami (Regan), and its evolutionary and genetic applications.</title>
        <authorList>
            <person name="Jiang W."/>
        </authorList>
    </citation>
    <scope>NUCLEOTIDE SEQUENCE [LARGE SCALE GENOMIC DNA]</scope>
    <source>
        <strain evidence="15">AG-KIZ</strain>
        <tissue evidence="15">Muscle</tissue>
    </source>
</reference>
<keyword evidence="7" id="KW-0735">Signal-anchor</keyword>
<dbReference type="InterPro" id="IPR007803">
    <property type="entry name" value="Asp/Arg/Pro-Hydrxlase"/>
</dbReference>
<feature type="compositionally biased region" description="Low complexity" evidence="12">
    <location>
        <begin position="52"/>
        <end position="66"/>
    </location>
</feature>
<feature type="domain" description="EF-hand" evidence="14">
    <location>
        <begin position="398"/>
        <end position="433"/>
    </location>
</feature>